<accession>A0A0A1UBM8</accession>
<keyword evidence="3" id="KW-1185">Reference proteome</keyword>
<gene>
    <name evidence="2" type="ORF">EIN_369530</name>
</gene>
<sequence>MSDSNDEYLALKEELRQLKEEARLLELSVKYPKADAAFHHLLKYSEQGASQFSQNENLLFEIYKEKFTKEDVEKCLKELGRIKAVEDYLPLIKSEEDNGFIINAIAQYRNEVFEIVDFVFETLAKREITTDRKDDILKHFESSVVEIAELKIEVQQTNFSSRSKTEIPKPFRMTEVSPSLDMFRSRSKSPKVANYAMVAGLMEENFKINADVVAVLMNTISLNKVTFLTESFSTNDKMTRKELVDSICNKKNLMVFFYLKRNTIIGTFNSEVLIPGKWVENDDKFSLFVIEGNSVTFCTYRENIKRTTYLGEGDGQNGFWFAVDKAFGLVQDKVGAVFKLPKLTLCFEDTFWSDYLIQKKLSLLPEGRYEVERIGAVTWS</sequence>
<evidence type="ECO:0000313" key="3">
    <source>
        <dbReference type="Proteomes" id="UP000014680"/>
    </source>
</evidence>
<dbReference type="OrthoDB" id="28925at2759"/>
<organism evidence="2 3">
    <name type="scientific">Entamoeba invadens IP1</name>
    <dbReference type="NCBI Taxonomy" id="370355"/>
    <lineage>
        <taxon>Eukaryota</taxon>
        <taxon>Amoebozoa</taxon>
        <taxon>Evosea</taxon>
        <taxon>Archamoebae</taxon>
        <taxon>Mastigamoebida</taxon>
        <taxon>Entamoebidae</taxon>
        <taxon>Entamoeba</taxon>
    </lineage>
</organism>
<evidence type="ECO:0000256" key="1">
    <source>
        <dbReference type="SAM" id="Coils"/>
    </source>
</evidence>
<keyword evidence="1" id="KW-0175">Coiled coil</keyword>
<dbReference type="GeneID" id="14891720"/>
<dbReference type="RefSeq" id="XP_004259402.1">
    <property type="nucleotide sequence ID" value="XM_004259354.1"/>
</dbReference>
<dbReference type="OMA" id="CTYRENI"/>
<dbReference type="EMBL" id="KB206332">
    <property type="protein sequence ID" value="ELP92631.1"/>
    <property type="molecule type" value="Genomic_DNA"/>
</dbReference>
<protein>
    <submittedName>
        <fullName evidence="2">Uncharacterized protein</fullName>
    </submittedName>
</protein>
<dbReference type="Proteomes" id="UP000014680">
    <property type="component" value="Unassembled WGS sequence"/>
</dbReference>
<dbReference type="VEuPathDB" id="AmoebaDB:EIN_369530"/>
<feature type="coiled-coil region" evidence="1">
    <location>
        <begin position="1"/>
        <end position="28"/>
    </location>
</feature>
<evidence type="ECO:0000313" key="2">
    <source>
        <dbReference type="EMBL" id="ELP92631.1"/>
    </source>
</evidence>
<dbReference type="KEGG" id="eiv:EIN_369530"/>
<name>A0A0A1UBM8_ENTIV</name>
<dbReference type="AlphaFoldDB" id="A0A0A1UBM8"/>
<reference evidence="2 3" key="1">
    <citation type="submission" date="2012-10" db="EMBL/GenBank/DDBJ databases">
        <authorList>
            <person name="Zafar N."/>
            <person name="Inman J."/>
            <person name="Hall N."/>
            <person name="Lorenzi H."/>
            <person name="Caler E."/>
        </authorList>
    </citation>
    <scope>NUCLEOTIDE SEQUENCE [LARGE SCALE GENOMIC DNA]</scope>
    <source>
        <strain evidence="2 3">IP1</strain>
    </source>
</reference>
<proteinExistence type="predicted"/>